<dbReference type="EMBL" id="ML208267">
    <property type="protein sequence ID" value="TFK74662.1"/>
    <property type="molecule type" value="Genomic_DNA"/>
</dbReference>
<reference evidence="1 2" key="1">
    <citation type="journal article" date="2019" name="Nat. Ecol. Evol.">
        <title>Megaphylogeny resolves global patterns of mushroom evolution.</title>
        <authorList>
            <person name="Varga T."/>
            <person name="Krizsan K."/>
            <person name="Foldi C."/>
            <person name="Dima B."/>
            <person name="Sanchez-Garcia M."/>
            <person name="Sanchez-Ramirez S."/>
            <person name="Szollosi G.J."/>
            <person name="Szarkandi J.G."/>
            <person name="Papp V."/>
            <person name="Albert L."/>
            <person name="Andreopoulos W."/>
            <person name="Angelini C."/>
            <person name="Antonin V."/>
            <person name="Barry K.W."/>
            <person name="Bougher N.L."/>
            <person name="Buchanan P."/>
            <person name="Buyck B."/>
            <person name="Bense V."/>
            <person name="Catcheside P."/>
            <person name="Chovatia M."/>
            <person name="Cooper J."/>
            <person name="Damon W."/>
            <person name="Desjardin D."/>
            <person name="Finy P."/>
            <person name="Geml J."/>
            <person name="Haridas S."/>
            <person name="Hughes K."/>
            <person name="Justo A."/>
            <person name="Karasinski D."/>
            <person name="Kautmanova I."/>
            <person name="Kiss B."/>
            <person name="Kocsube S."/>
            <person name="Kotiranta H."/>
            <person name="LaButti K.M."/>
            <person name="Lechner B.E."/>
            <person name="Liimatainen K."/>
            <person name="Lipzen A."/>
            <person name="Lukacs Z."/>
            <person name="Mihaltcheva S."/>
            <person name="Morgado L.N."/>
            <person name="Niskanen T."/>
            <person name="Noordeloos M.E."/>
            <person name="Ohm R.A."/>
            <person name="Ortiz-Santana B."/>
            <person name="Ovrebo C."/>
            <person name="Racz N."/>
            <person name="Riley R."/>
            <person name="Savchenko A."/>
            <person name="Shiryaev A."/>
            <person name="Soop K."/>
            <person name="Spirin V."/>
            <person name="Szebenyi C."/>
            <person name="Tomsovsky M."/>
            <person name="Tulloss R.E."/>
            <person name="Uehling J."/>
            <person name="Grigoriev I.V."/>
            <person name="Vagvolgyi C."/>
            <person name="Papp T."/>
            <person name="Martin F.M."/>
            <person name="Miettinen O."/>
            <person name="Hibbett D.S."/>
            <person name="Nagy L.G."/>
        </authorList>
    </citation>
    <scope>NUCLEOTIDE SEQUENCE [LARGE SCALE GENOMIC DNA]</scope>
    <source>
        <strain evidence="1 2">NL-1719</strain>
    </source>
</reference>
<dbReference type="Proteomes" id="UP000308600">
    <property type="component" value="Unassembled WGS sequence"/>
</dbReference>
<accession>A0ACD3BCC3</accession>
<organism evidence="1 2">
    <name type="scientific">Pluteus cervinus</name>
    <dbReference type="NCBI Taxonomy" id="181527"/>
    <lineage>
        <taxon>Eukaryota</taxon>
        <taxon>Fungi</taxon>
        <taxon>Dikarya</taxon>
        <taxon>Basidiomycota</taxon>
        <taxon>Agaricomycotina</taxon>
        <taxon>Agaricomycetes</taxon>
        <taxon>Agaricomycetidae</taxon>
        <taxon>Agaricales</taxon>
        <taxon>Pluteineae</taxon>
        <taxon>Pluteaceae</taxon>
        <taxon>Pluteus</taxon>
    </lineage>
</organism>
<evidence type="ECO:0000313" key="2">
    <source>
        <dbReference type="Proteomes" id="UP000308600"/>
    </source>
</evidence>
<sequence>MEITWSQNCLVLSSRSLHISAMDNLYIYVACVLKHIRSIQNTQHKAAKPFHPHVLTGKSVDPRTKPHKFSSRLTSTHRPLHYPPHYSKMSSLSVSINHIDAPARRTPRNSNTLTSTEDASPLTPVARTTEEQYILSGVGSGESGVWSTDGLRLARARPRRPARRHSLEGGCRGCRTSESNGPYDSESPTPSPRAGFSINASGAKNDTNTSTIGAATGGSTDAAKRVNALMMDAGLTKGPLRPHEERFWNWFLQYPMDTVVSSD</sequence>
<keyword evidence="2" id="KW-1185">Reference proteome</keyword>
<name>A0ACD3BCC3_9AGAR</name>
<proteinExistence type="predicted"/>
<evidence type="ECO:0000313" key="1">
    <source>
        <dbReference type="EMBL" id="TFK74662.1"/>
    </source>
</evidence>
<protein>
    <submittedName>
        <fullName evidence="1">Uncharacterized protein</fullName>
    </submittedName>
</protein>
<gene>
    <name evidence="1" type="ORF">BDN72DRAFT_833189</name>
</gene>